<protein>
    <recommendedName>
        <fullName evidence="3">C2H2-type domain-containing protein</fullName>
    </recommendedName>
</protein>
<evidence type="ECO:0000313" key="5">
    <source>
        <dbReference type="Proteomes" id="UP000027222"/>
    </source>
</evidence>
<dbReference type="OrthoDB" id="1939603at2759"/>
<dbReference type="EMBL" id="KL142371">
    <property type="protein sequence ID" value="KDR80662.1"/>
    <property type="molecule type" value="Genomic_DNA"/>
</dbReference>
<dbReference type="InterPro" id="IPR039327">
    <property type="entry name" value="CON7-like"/>
</dbReference>
<feature type="region of interest" description="Disordered" evidence="2">
    <location>
        <begin position="245"/>
        <end position="264"/>
    </location>
</feature>
<dbReference type="GO" id="GO:0006355">
    <property type="term" value="P:regulation of DNA-templated transcription"/>
    <property type="evidence" value="ECO:0007669"/>
    <property type="project" value="InterPro"/>
</dbReference>
<dbReference type="HOGENOM" id="CLU_028604_0_0_1"/>
<evidence type="ECO:0000256" key="2">
    <source>
        <dbReference type="SAM" id="MobiDB-lite"/>
    </source>
</evidence>
<dbReference type="PANTHER" id="PTHR36167">
    <property type="entry name" value="C2H2 FINGER DOMAIN TRANSCRIPTION FACTOR (EUROFUNG)-RELATED"/>
    <property type="match status" value="1"/>
</dbReference>
<dbReference type="Gene3D" id="3.30.160.60">
    <property type="entry name" value="Classic Zinc Finger"/>
    <property type="match status" value="1"/>
</dbReference>
<accession>A0A067TE77</accession>
<dbReference type="GO" id="GO:0008270">
    <property type="term" value="F:zinc ion binding"/>
    <property type="evidence" value="ECO:0007669"/>
    <property type="project" value="UniProtKB-KW"/>
</dbReference>
<feature type="region of interest" description="Disordered" evidence="2">
    <location>
        <begin position="115"/>
        <end position="149"/>
    </location>
</feature>
<feature type="region of interest" description="Disordered" evidence="2">
    <location>
        <begin position="433"/>
        <end position="463"/>
    </location>
</feature>
<keyword evidence="1" id="KW-0862">Zinc</keyword>
<dbReference type="AlphaFoldDB" id="A0A067TE77"/>
<keyword evidence="5" id="KW-1185">Reference proteome</keyword>
<dbReference type="STRING" id="685588.A0A067TE77"/>
<organism evidence="4 5">
    <name type="scientific">Galerina marginata (strain CBS 339.88)</name>
    <dbReference type="NCBI Taxonomy" id="685588"/>
    <lineage>
        <taxon>Eukaryota</taxon>
        <taxon>Fungi</taxon>
        <taxon>Dikarya</taxon>
        <taxon>Basidiomycota</taxon>
        <taxon>Agaricomycotina</taxon>
        <taxon>Agaricomycetes</taxon>
        <taxon>Agaricomycetidae</taxon>
        <taxon>Agaricales</taxon>
        <taxon>Agaricineae</taxon>
        <taxon>Strophariaceae</taxon>
        <taxon>Galerina</taxon>
    </lineage>
</organism>
<dbReference type="PROSITE" id="PS50157">
    <property type="entry name" value="ZINC_FINGER_C2H2_2"/>
    <property type="match status" value="1"/>
</dbReference>
<feature type="domain" description="C2H2-type" evidence="3">
    <location>
        <begin position="199"/>
        <end position="230"/>
    </location>
</feature>
<dbReference type="PROSITE" id="PS00028">
    <property type="entry name" value="ZINC_FINGER_C2H2_1"/>
    <property type="match status" value="1"/>
</dbReference>
<dbReference type="Proteomes" id="UP000027222">
    <property type="component" value="Unassembled WGS sequence"/>
</dbReference>
<name>A0A067TE77_GALM3</name>
<keyword evidence="1" id="KW-0479">Metal-binding</keyword>
<dbReference type="InterPro" id="IPR013087">
    <property type="entry name" value="Znf_C2H2_type"/>
</dbReference>
<sequence>MSEPAALGGPALYATSETDHYPFAYSPPPLHPTRTSLYVSPLHRGASTGSLRDLRHHHFEYPPQQQEWKHDDSRYRAHEYYNHRSDILDEPISPMQSNFVHGMVGSPNSGLPYSPISENLYGPSPPGTGTSTSSSVAPLSAGLPCSPSRSISQHLQRSLSASQLSNEAIDRKTYSFVALPGNAVKKRPRRRYDEIERLYLCSWPDCNKSYGTLNHLNAHVTMQKHGPKRSPNEFKELRKQWRKAKKDQEAVSVSMRRDSYSDSYDDQAGYNQRYLLHSLHHRPHSSHHPGMGSVTIGTTERYTVPIEDIRYPPQERDDALGAYDHTTTRQRYSNVQPASWHGGSNVSSLRNVPQSYNPSSLSTHHSQLPQLAINTRLPQPLGDDEPAAAQLNRLPQNSTLLTPLPGYHTPSLMAPLHNGSGSVAYTPQGYEIYEEDSNGRPGTGHASIASMGHASGDDFDHSQ</sequence>
<dbReference type="PANTHER" id="PTHR36167:SF3">
    <property type="entry name" value="C2H2 FINGER DOMAIN TRANSCRIPTION FACTOR (EUROFUNG)-RELATED"/>
    <property type="match status" value="1"/>
</dbReference>
<keyword evidence="1" id="KW-0863">Zinc-finger</keyword>
<proteinExistence type="predicted"/>
<evidence type="ECO:0000256" key="1">
    <source>
        <dbReference type="PROSITE-ProRule" id="PRU00042"/>
    </source>
</evidence>
<evidence type="ECO:0000259" key="3">
    <source>
        <dbReference type="PROSITE" id="PS50157"/>
    </source>
</evidence>
<reference evidence="5" key="1">
    <citation type="journal article" date="2014" name="Proc. Natl. Acad. Sci. U.S.A.">
        <title>Extensive sampling of basidiomycete genomes demonstrates inadequacy of the white-rot/brown-rot paradigm for wood decay fungi.</title>
        <authorList>
            <person name="Riley R."/>
            <person name="Salamov A.A."/>
            <person name="Brown D.W."/>
            <person name="Nagy L.G."/>
            <person name="Floudas D."/>
            <person name="Held B.W."/>
            <person name="Levasseur A."/>
            <person name="Lombard V."/>
            <person name="Morin E."/>
            <person name="Otillar R."/>
            <person name="Lindquist E.A."/>
            <person name="Sun H."/>
            <person name="LaButti K.M."/>
            <person name="Schmutz J."/>
            <person name="Jabbour D."/>
            <person name="Luo H."/>
            <person name="Baker S.E."/>
            <person name="Pisabarro A.G."/>
            <person name="Walton J.D."/>
            <person name="Blanchette R.A."/>
            <person name="Henrissat B."/>
            <person name="Martin F."/>
            <person name="Cullen D."/>
            <person name="Hibbett D.S."/>
            <person name="Grigoriev I.V."/>
        </authorList>
    </citation>
    <scope>NUCLEOTIDE SEQUENCE [LARGE SCALE GENOMIC DNA]</scope>
    <source>
        <strain evidence="5">CBS 339.88</strain>
    </source>
</reference>
<evidence type="ECO:0000313" key="4">
    <source>
        <dbReference type="EMBL" id="KDR80662.1"/>
    </source>
</evidence>
<gene>
    <name evidence="4" type="ORF">GALMADRAFT_207666</name>
</gene>